<name>A0A6F9E2F0_9BACL</name>
<evidence type="ECO:0000313" key="1">
    <source>
        <dbReference type="EMBL" id="CAB3390669.1"/>
    </source>
</evidence>
<gene>
    <name evidence="1" type="ORF">COOX1_0528</name>
</gene>
<sequence>MGKVKFQGNRILLVEGKDDLHVVTNLCNIHGVPKTFDVDDAEGVEHLLDVFRVLIKKPSNKERIGIIVDADLDIESRWLSIRKMLVQAGYTSIPLKPQPSGTVIKDPEGPVIGIWIMPNNTVPGILEDFVAFLVPPNDPLWPQVEECLQNLPFCSNRFEDKDWSKARLHTWLVWQKEPGKPIGLAISKRYLDAGVPVVQELVDWLKRVFA</sequence>
<dbReference type="AlphaFoldDB" id="A0A6F9E2F0"/>
<dbReference type="EMBL" id="LR792683">
    <property type="protein sequence ID" value="CAB3390669.1"/>
    <property type="molecule type" value="Genomic_DNA"/>
</dbReference>
<accession>A0A6F9E2F0</accession>
<reference evidence="1 2" key="1">
    <citation type="submission" date="2020-04" db="EMBL/GenBank/DDBJ databases">
        <authorList>
            <person name="Hogendoorn C."/>
        </authorList>
    </citation>
    <scope>NUCLEOTIDE SEQUENCE [LARGE SCALE GENOMIC DNA]</scope>
    <source>
        <strain evidence="1">COOX1</strain>
    </source>
</reference>
<proteinExistence type="predicted"/>
<dbReference type="InterPro" id="IPR024508">
    <property type="entry name" value="DUF3226"/>
</dbReference>
<dbReference type="RefSeq" id="WP_170084849.1">
    <property type="nucleotide sequence ID" value="NZ_CP047971.1"/>
</dbReference>
<protein>
    <recommendedName>
        <fullName evidence="3">DUF4435 domain-containing protein</fullName>
    </recommendedName>
</protein>
<organism evidence="1 2">
    <name type="scientific">Kyrpidia spormannii</name>
    <dbReference type="NCBI Taxonomy" id="2055160"/>
    <lineage>
        <taxon>Bacteria</taxon>
        <taxon>Bacillati</taxon>
        <taxon>Bacillota</taxon>
        <taxon>Bacilli</taxon>
        <taxon>Bacillales</taxon>
        <taxon>Alicyclobacillaceae</taxon>
        <taxon>Kyrpidia</taxon>
    </lineage>
</organism>
<evidence type="ECO:0008006" key="3">
    <source>
        <dbReference type="Google" id="ProtNLM"/>
    </source>
</evidence>
<dbReference type="Pfam" id="PF11536">
    <property type="entry name" value="DUF3226"/>
    <property type="match status" value="1"/>
</dbReference>
<dbReference type="SUPFAM" id="SSF160945">
    <property type="entry name" value="PH0156-like"/>
    <property type="match status" value="1"/>
</dbReference>
<evidence type="ECO:0000313" key="2">
    <source>
        <dbReference type="Proteomes" id="UP000502196"/>
    </source>
</evidence>
<dbReference type="Proteomes" id="UP000502196">
    <property type="component" value="Chromosome"/>
</dbReference>